<keyword evidence="2 5" id="KW-0812">Transmembrane</keyword>
<keyword evidence="7" id="KW-1185">Reference proteome</keyword>
<feature type="transmembrane region" description="Helical" evidence="5">
    <location>
        <begin position="328"/>
        <end position="349"/>
    </location>
</feature>
<dbReference type="GO" id="GO:0016020">
    <property type="term" value="C:membrane"/>
    <property type="evidence" value="ECO:0007669"/>
    <property type="project" value="UniProtKB-SubCell"/>
</dbReference>
<evidence type="ECO:0000313" key="6">
    <source>
        <dbReference type="EMBL" id="VXD22057.1"/>
    </source>
</evidence>
<feature type="transmembrane region" description="Helical" evidence="5">
    <location>
        <begin position="232"/>
        <end position="254"/>
    </location>
</feature>
<organism evidence="6 7">
    <name type="scientific">Planktothrix paucivesiculata PCC 9631</name>
    <dbReference type="NCBI Taxonomy" id="671071"/>
    <lineage>
        <taxon>Bacteria</taxon>
        <taxon>Bacillati</taxon>
        <taxon>Cyanobacteriota</taxon>
        <taxon>Cyanophyceae</taxon>
        <taxon>Oscillatoriophycideae</taxon>
        <taxon>Oscillatoriales</taxon>
        <taxon>Microcoleaceae</taxon>
        <taxon>Planktothrix</taxon>
    </lineage>
</organism>
<keyword evidence="3 5" id="KW-1133">Transmembrane helix</keyword>
<evidence type="ECO:0000256" key="1">
    <source>
        <dbReference type="ARBA" id="ARBA00004141"/>
    </source>
</evidence>
<dbReference type="InterPro" id="IPR002657">
    <property type="entry name" value="BilAc:Na_symport/Acr3"/>
</dbReference>
<dbReference type="RefSeq" id="WP_083620187.1">
    <property type="nucleotide sequence ID" value="NZ_LR735013.1"/>
</dbReference>
<dbReference type="InterPro" id="IPR004710">
    <property type="entry name" value="Bilac:Na_transpt"/>
</dbReference>
<name>A0A7Z9E0T8_9CYAN</name>
<dbReference type="AlphaFoldDB" id="A0A7Z9E0T8"/>
<dbReference type="PANTHER" id="PTHR10361">
    <property type="entry name" value="SODIUM-BILE ACID COTRANSPORTER"/>
    <property type="match status" value="1"/>
</dbReference>
<evidence type="ECO:0000256" key="3">
    <source>
        <dbReference type="ARBA" id="ARBA00022989"/>
    </source>
</evidence>
<dbReference type="EMBL" id="CZCS02000204">
    <property type="protein sequence ID" value="VXD22057.1"/>
    <property type="molecule type" value="Genomic_DNA"/>
</dbReference>
<accession>A0A7Z9E0T8</accession>
<dbReference type="Pfam" id="PF01758">
    <property type="entry name" value="SBF"/>
    <property type="match status" value="1"/>
</dbReference>
<dbReference type="Gene3D" id="1.20.1530.20">
    <property type="match status" value="1"/>
</dbReference>
<comment type="caution">
    <text evidence="6">The sequence shown here is derived from an EMBL/GenBank/DDBJ whole genome shotgun (WGS) entry which is preliminary data.</text>
</comment>
<feature type="transmembrane region" description="Helical" evidence="5">
    <location>
        <begin position="199"/>
        <end position="220"/>
    </location>
</feature>
<evidence type="ECO:0000313" key="7">
    <source>
        <dbReference type="Proteomes" id="UP000182190"/>
    </source>
</evidence>
<dbReference type="Proteomes" id="UP000182190">
    <property type="component" value="Unassembled WGS sequence"/>
</dbReference>
<feature type="transmembrane region" description="Helical" evidence="5">
    <location>
        <begin position="291"/>
        <end position="316"/>
    </location>
</feature>
<proteinExistence type="predicted"/>
<sequence>MFPLKPHPISQRISSRAFLIGVLAVFTVILTVTLHSASFAITNPDSAMNQTVYGQELIAQVPTSEQPSPSAPSDIPTADTALLFQNDRYAVRVFREGNKAYINIYDRENKTLTLKKIPVSITRAKNPQKDPIKYVAAINNQKYIVVINPLGASELTILKGETVVYRQGSNQVEVAQKVPGISDQTVPVNPTLAVVRTIFINYAKLTIFALMFSMAIRWRFEDVIWLGQQPSLLLRSLVSVFIAVPLLGALTMLIPGLTVAQHIGIWAMITCPGAPMIPFKSLQAGGNAKFVASLQFTVCILAIISIPLTALILAQFSPNEAWLSPQEIAKQIFFAQVLPMGIGVLLAQYAPKLAEDLVEPVTKIAKLMLLLVVILLLAVTLEKVLNAGFWAYLAMAFLSIASLACGHFLGGPQPETQTVLAYATATRNGGLAILLVSLNFPNLDYIKGGIIDSLITYALIAAFVSIPYTIWRKRTRVAN</sequence>
<protein>
    <submittedName>
        <fullName evidence="6">Sodium dependent transporter</fullName>
    </submittedName>
</protein>
<feature type="transmembrane region" description="Helical" evidence="5">
    <location>
        <begin position="361"/>
        <end position="381"/>
    </location>
</feature>
<dbReference type="OrthoDB" id="438611at2"/>
<evidence type="ECO:0000256" key="5">
    <source>
        <dbReference type="SAM" id="Phobius"/>
    </source>
</evidence>
<evidence type="ECO:0000256" key="2">
    <source>
        <dbReference type="ARBA" id="ARBA00022692"/>
    </source>
</evidence>
<feature type="transmembrane region" description="Helical" evidence="5">
    <location>
        <begin position="450"/>
        <end position="471"/>
    </location>
</feature>
<comment type="subcellular location">
    <subcellularLocation>
        <location evidence="1">Membrane</location>
        <topology evidence="1">Multi-pass membrane protein</topology>
    </subcellularLocation>
</comment>
<reference evidence="6" key="1">
    <citation type="submission" date="2019-10" db="EMBL/GenBank/DDBJ databases">
        <authorList>
            <consortium name="Genoscope - CEA"/>
            <person name="William W."/>
        </authorList>
    </citation>
    <scope>NUCLEOTIDE SEQUENCE [LARGE SCALE GENOMIC DNA]</scope>
    <source>
        <strain evidence="6">BBR_PRJEB10994</strain>
    </source>
</reference>
<keyword evidence="4 5" id="KW-0472">Membrane</keyword>
<feature type="transmembrane region" description="Helical" evidence="5">
    <location>
        <begin position="387"/>
        <end position="410"/>
    </location>
</feature>
<evidence type="ECO:0000256" key="4">
    <source>
        <dbReference type="ARBA" id="ARBA00023136"/>
    </source>
</evidence>
<dbReference type="InterPro" id="IPR038770">
    <property type="entry name" value="Na+/solute_symporter_sf"/>
</dbReference>
<dbReference type="PANTHER" id="PTHR10361:SF28">
    <property type="entry name" value="P3 PROTEIN-RELATED"/>
    <property type="match status" value="1"/>
</dbReference>
<gene>
    <name evidence="6" type="ORF">PL9631_620006</name>
</gene>